<dbReference type="SMART" id="SM00179">
    <property type="entry name" value="EGF_CA"/>
    <property type="match status" value="1"/>
</dbReference>
<feature type="domain" description="EGF-like" evidence="4">
    <location>
        <begin position="269"/>
        <end position="311"/>
    </location>
</feature>
<evidence type="ECO:0000313" key="5">
    <source>
        <dbReference type="EMBL" id="KAK3610225.1"/>
    </source>
</evidence>
<reference evidence="5" key="3">
    <citation type="submission" date="2023-05" db="EMBL/GenBank/DDBJ databases">
        <authorList>
            <person name="Smith C.H."/>
        </authorList>
    </citation>
    <scope>NUCLEOTIDE SEQUENCE</scope>
    <source>
        <strain evidence="5">CHS0354</strain>
        <tissue evidence="5">Mantle</tissue>
    </source>
</reference>
<evidence type="ECO:0000256" key="1">
    <source>
        <dbReference type="ARBA" id="ARBA00022536"/>
    </source>
</evidence>
<comment type="caution">
    <text evidence="3">Lacks conserved residue(s) required for the propagation of feature annotation.</text>
</comment>
<keyword evidence="2" id="KW-1015">Disulfide bond</keyword>
<dbReference type="Gene3D" id="2.90.20.10">
    <property type="entry name" value="Plasmodium vivax P25 domain"/>
    <property type="match status" value="1"/>
</dbReference>
<sequence>MGIRKAKIGNHRGGGNNKATRSYMSVRVSNRSAFKYFGVDERYVSGNIFADDMVFYRQFPVPGLKDAHHIVVNACKSNVYSCVEEIYNTAKDSGTLSLLRNGDPNTPIEAPFATKLEMFRYKTTAFYYLCWHTLNKEEAVAYRQFDQKCLDGLSKVAEAKSGIKPSPVDIREEELKYSRYSMTCALLWFCPDPCFGRQSGGSVPLSVYRDPKSDVGNPCKSLPSATCSWKMGANLNFDGLIKNKFNISCDCESERKGFIWNSQYGLCIDKDECYDGEYTCPNDQVCRNTVGGYMCTCHRGYSVNQTTKLCERLPIFHPSISKLKSLPLRKNYKESFGFSSIIESLLQLSKSAHIHLNPLLQTIFLLVSLMMM</sequence>
<dbReference type="Proteomes" id="UP001195483">
    <property type="component" value="Unassembled WGS sequence"/>
</dbReference>
<evidence type="ECO:0000256" key="2">
    <source>
        <dbReference type="ARBA" id="ARBA00023157"/>
    </source>
</evidence>
<reference evidence="5" key="1">
    <citation type="journal article" date="2021" name="Genome Biol. Evol.">
        <title>A High-Quality Reference Genome for a Parasitic Bivalve with Doubly Uniparental Inheritance (Bivalvia: Unionida).</title>
        <authorList>
            <person name="Smith C.H."/>
        </authorList>
    </citation>
    <scope>NUCLEOTIDE SEQUENCE</scope>
    <source>
        <strain evidence="5">CHS0354</strain>
    </source>
</reference>
<name>A0AAE0THW1_9BIVA</name>
<dbReference type="SUPFAM" id="SSF57196">
    <property type="entry name" value="EGF/Laminin"/>
    <property type="match status" value="1"/>
</dbReference>
<dbReference type="EMBL" id="JAEAOA010001352">
    <property type="protein sequence ID" value="KAK3610225.1"/>
    <property type="molecule type" value="Genomic_DNA"/>
</dbReference>
<dbReference type="InterPro" id="IPR000152">
    <property type="entry name" value="EGF-type_Asp/Asn_hydroxyl_site"/>
</dbReference>
<dbReference type="InterPro" id="IPR000742">
    <property type="entry name" value="EGF"/>
</dbReference>
<evidence type="ECO:0000259" key="4">
    <source>
        <dbReference type="PROSITE" id="PS50026"/>
    </source>
</evidence>
<evidence type="ECO:0000256" key="3">
    <source>
        <dbReference type="PROSITE-ProRule" id="PRU00076"/>
    </source>
</evidence>
<dbReference type="InterPro" id="IPR001881">
    <property type="entry name" value="EGF-like_Ca-bd_dom"/>
</dbReference>
<gene>
    <name evidence="5" type="ORF">CHS0354_022279</name>
</gene>
<dbReference type="GO" id="GO:0005509">
    <property type="term" value="F:calcium ion binding"/>
    <property type="evidence" value="ECO:0007669"/>
    <property type="project" value="InterPro"/>
</dbReference>
<organism evidence="5 6">
    <name type="scientific">Potamilus streckersoni</name>
    <dbReference type="NCBI Taxonomy" id="2493646"/>
    <lineage>
        <taxon>Eukaryota</taxon>
        <taxon>Metazoa</taxon>
        <taxon>Spiralia</taxon>
        <taxon>Lophotrochozoa</taxon>
        <taxon>Mollusca</taxon>
        <taxon>Bivalvia</taxon>
        <taxon>Autobranchia</taxon>
        <taxon>Heteroconchia</taxon>
        <taxon>Palaeoheterodonta</taxon>
        <taxon>Unionida</taxon>
        <taxon>Unionoidea</taxon>
        <taxon>Unionidae</taxon>
        <taxon>Ambleminae</taxon>
        <taxon>Lampsilini</taxon>
        <taxon>Potamilus</taxon>
    </lineage>
</organism>
<dbReference type="PROSITE" id="PS50026">
    <property type="entry name" value="EGF_3"/>
    <property type="match status" value="1"/>
</dbReference>
<dbReference type="PROSITE" id="PS00010">
    <property type="entry name" value="ASX_HYDROXYL"/>
    <property type="match status" value="1"/>
</dbReference>
<dbReference type="CDD" id="cd00054">
    <property type="entry name" value="EGF_CA"/>
    <property type="match status" value="1"/>
</dbReference>
<dbReference type="AlphaFoldDB" id="A0AAE0THW1"/>
<dbReference type="PROSITE" id="PS01187">
    <property type="entry name" value="EGF_CA"/>
    <property type="match status" value="1"/>
</dbReference>
<accession>A0AAE0THW1</accession>
<comment type="caution">
    <text evidence="5">The sequence shown here is derived from an EMBL/GenBank/DDBJ whole genome shotgun (WGS) entry which is preliminary data.</text>
</comment>
<dbReference type="InterPro" id="IPR018097">
    <property type="entry name" value="EGF_Ca-bd_CS"/>
</dbReference>
<keyword evidence="1 3" id="KW-0245">EGF-like domain</keyword>
<dbReference type="Pfam" id="PF07645">
    <property type="entry name" value="EGF_CA"/>
    <property type="match status" value="1"/>
</dbReference>
<keyword evidence="6" id="KW-1185">Reference proteome</keyword>
<proteinExistence type="predicted"/>
<evidence type="ECO:0000313" key="6">
    <source>
        <dbReference type="Proteomes" id="UP001195483"/>
    </source>
</evidence>
<reference evidence="5" key="2">
    <citation type="journal article" date="2021" name="Genome Biol. Evol.">
        <title>Developing a high-quality reference genome for a parasitic bivalve with doubly uniparental inheritance (Bivalvia: Unionida).</title>
        <authorList>
            <person name="Smith C.H."/>
        </authorList>
    </citation>
    <scope>NUCLEOTIDE SEQUENCE</scope>
    <source>
        <strain evidence="5">CHS0354</strain>
        <tissue evidence="5">Mantle</tissue>
    </source>
</reference>
<dbReference type="InterPro" id="IPR049883">
    <property type="entry name" value="NOTCH1_EGF-like"/>
</dbReference>
<protein>
    <recommendedName>
        <fullName evidence="4">EGF-like domain-containing protein</fullName>
    </recommendedName>
</protein>
<dbReference type="PROSITE" id="PS01186">
    <property type="entry name" value="EGF_2"/>
    <property type="match status" value="1"/>
</dbReference>